<name>A0A6M0SEQ0_9CYAN</name>
<gene>
    <name evidence="1" type="ORF">D0962_27555</name>
</gene>
<dbReference type="EMBL" id="QZCE01000002">
    <property type="protein sequence ID" value="NEZ66471.1"/>
    <property type="molecule type" value="Genomic_DNA"/>
</dbReference>
<comment type="caution">
    <text evidence="1">The sequence shown here is derived from an EMBL/GenBank/DDBJ whole genome shotgun (WGS) entry which is preliminary data.</text>
</comment>
<organism evidence="1 2">
    <name type="scientific">Adonisia turfae CCMR0082</name>
    <dbReference type="NCBI Taxonomy" id="2304604"/>
    <lineage>
        <taxon>Bacteria</taxon>
        <taxon>Bacillati</taxon>
        <taxon>Cyanobacteriota</taxon>
        <taxon>Adonisia</taxon>
        <taxon>Adonisia turfae</taxon>
    </lineage>
</organism>
<sequence>MELVVIRTGCLIVGLWSIYLLPAQAVPTLTTTPTINAGQLDLDGEGNASTHVVKVADIALSTDNSSGLTLTISSGDIDRIGGQPISFQVTTVTDNASPPNSGDFSTPSGNNYTYVTGSVGTENRDVYILYTPLPFQDPGSYTSSVDLSVTDN</sequence>
<reference evidence="1 2" key="1">
    <citation type="journal article" date="2020" name="Microb. Ecol.">
        <title>Ecogenomics of the Marine Benthic Filamentous Cyanobacterium Adonisia.</title>
        <authorList>
            <person name="Walter J.M."/>
            <person name="Coutinho F.H."/>
            <person name="Leomil L."/>
            <person name="Hargreaves P.I."/>
            <person name="Campeao M.E."/>
            <person name="Vieira V.V."/>
            <person name="Silva B.S."/>
            <person name="Fistarol G.O."/>
            <person name="Salomon P.S."/>
            <person name="Sawabe T."/>
            <person name="Mino S."/>
            <person name="Hosokawa M."/>
            <person name="Miyashita H."/>
            <person name="Maruyama F."/>
            <person name="van Verk M.C."/>
            <person name="Dutilh B.E."/>
            <person name="Thompson C.C."/>
            <person name="Thompson F.L."/>
        </authorList>
    </citation>
    <scope>NUCLEOTIDE SEQUENCE [LARGE SCALE GENOMIC DNA]</scope>
    <source>
        <strain evidence="1 2">CCMR0082</strain>
    </source>
</reference>
<protein>
    <submittedName>
        <fullName evidence="1">Uncharacterized protein</fullName>
    </submittedName>
</protein>
<evidence type="ECO:0000313" key="2">
    <source>
        <dbReference type="Proteomes" id="UP000473574"/>
    </source>
</evidence>
<dbReference type="AlphaFoldDB" id="A0A6M0SEQ0"/>
<accession>A0A6M0SEQ0</accession>
<proteinExistence type="predicted"/>
<dbReference type="Proteomes" id="UP000473574">
    <property type="component" value="Unassembled WGS sequence"/>
</dbReference>
<evidence type="ECO:0000313" key="1">
    <source>
        <dbReference type="EMBL" id="NEZ66471.1"/>
    </source>
</evidence>